<dbReference type="GO" id="GO:0016020">
    <property type="term" value="C:membrane"/>
    <property type="evidence" value="ECO:0007669"/>
    <property type="project" value="UniProtKB-SubCell"/>
</dbReference>
<evidence type="ECO:0000256" key="4">
    <source>
        <dbReference type="ARBA" id="ARBA00023288"/>
    </source>
</evidence>
<evidence type="ECO:0000256" key="1">
    <source>
        <dbReference type="ARBA" id="ARBA00004370"/>
    </source>
</evidence>
<keyword evidence="3" id="KW-0472">Membrane</keyword>
<dbReference type="PANTHER" id="PTHR10969">
    <property type="entry name" value="MICROTUBULE-ASSOCIATED PROTEINS 1A/1B LIGHT CHAIN 3-RELATED"/>
    <property type="match status" value="1"/>
</dbReference>
<keyword evidence="8" id="KW-1185">Reference proteome</keyword>
<evidence type="ECO:0000256" key="6">
    <source>
        <dbReference type="RuleBase" id="RU004384"/>
    </source>
</evidence>
<comment type="subcellular location">
    <subcellularLocation>
        <location evidence="1">Membrane</location>
    </subcellularLocation>
</comment>
<evidence type="ECO:0000256" key="2">
    <source>
        <dbReference type="ARBA" id="ARBA00007293"/>
    </source>
</evidence>
<protein>
    <submittedName>
        <fullName evidence="9">Autophagy-related protein</fullName>
    </submittedName>
</protein>
<evidence type="ECO:0000256" key="7">
    <source>
        <dbReference type="SAM" id="MobiDB-lite"/>
    </source>
</evidence>
<keyword evidence="4 5" id="KW-0449">Lipoprotein</keyword>
<accession>A0A915ECD8</accession>
<dbReference type="AlphaFoldDB" id="A0A915ECD8"/>
<organism evidence="8 9">
    <name type="scientific">Ditylenchus dipsaci</name>
    <dbReference type="NCBI Taxonomy" id="166011"/>
    <lineage>
        <taxon>Eukaryota</taxon>
        <taxon>Metazoa</taxon>
        <taxon>Ecdysozoa</taxon>
        <taxon>Nematoda</taxon>
        <taxon>Chromadorea</taxon>
        <taxon>Rhabditida</taxon>
        <taxon>Tylenchina</taxon>
        <taxon>Tylenchomorpha</taxon>
        <taxon>Sphaerularioidea</taxon>
        <taxon>Anguinidae</taxon>
        <taxon>Anguininae</taxon>
        <taxon>Ditylenchus</taxon>
    </lineage>
</organism>
<keyword evidence="6" id="KW-0072">Autophagy</keyword>
<dbReference type="InterPro" id="IPR004241">
    <property type="entry name" value="Atg8-like"/>
</dbReference>
<feature type="region of interest" description="Disordered" evidence="7">
    <location>
        <begin position="35"/>
        <end position="79"/>
    </location>
</feature>
<feature type="compositionally biased region" description="Low complexity" evidence="7">
    <location>
        <begin position="36"/>
        <end position="58"/>
    </location>
</feature>
<reference evidence="9" key="1">
    <citation type="submission" date="2022-11" db="UniProtKB">
        <authorList>
            <consortium name="WormBaseParasite"/>
        </authorList>
    </citation>
    <scope>IDENTIFICATION</scope>
</reference>
<evidence type="ECO:0000313" key="8">
    <source>
        <dbReference type="Proteomes" id="UP000887574"/>
    </source>
</evidence>
<evidence type="ECO:0000313" key="9">
    <source>
        <dbReference type="WBParaSite" id="jg4663"/>
    </source>
</evidence>
<proteinExistence type="inferred from homology"/>
<dbReference type="SUPFAM" id="SSF54236">
    <property type="entry name" value="Ubiquitin-like"/>
    <property type="match status" value="1"/>
</dbReference>
<feature type="lipid moiety-binding region" description="Phosphatidylserine amidated glycine; alternate" evidence="5">
    <location>
        <position position="194"/>
    </location>
</feature>
<dbReference type="WBParaSite" id="jg4663">
    <property type="protein sequence ID" value="jg4663"/>
    <property type="gene ID" value="jg4663"/>
</dbReference>
<dbReference type="GO" id="GO:0006914">
    <property type="term" value="P:autophagy"/>
    <property type="evidence" value="ECO:0007669"/>
    <property type="project" value="UniProtKB-KW"/>
</dbReference>
<sequence>MKVFFNSFRNYAEHFSSEKPLTLSAVHSSKCFYTPDYSSSSSSTSDSSSDNEIDSPSSKNIKKEEGKPTSTAKQQSNGNVTYKQKTRFCCRKSESALLHQKYPDKVALIVERFSSEKRLPVIEKCQFVVPKCVTVGQLQHVIRERCMHKSNMAVFVVVQGEIPALTTTIEELALKYRDEDGFLYVQFSSEDYFG</sequence>
<evidence type="ECO:0000256" key="3">
    <source>
        <dbReference type="ARBA" id="ARBA00023136"/>
    </source>
</evidence>
<evidence type="ECO:0000256" key="5">
    <source>
        <dbReference type="PIRSR" id="PIRSR604241-50"/>
    </source>
</evidence>
<feature type="compositionally biased region" description="Polar residues" evidence="7">
    <location>
        <begin position="68"/>
        <end position="79"/>
    </location>
</feature>
<dbReference type="InterPro" id="IPR029071">
    <property type="entry name" value="Ubiquitin-like_domsf"/>
</dbReference>
<dbReference type="Proteomes" id="UP000887574">
    <property type="component" value="Unplaced"/>
</dbReference>
<comment type="similarity">
    <text evidence="2 6">Belongs to the ATG8 family.</text>
</comment>
<dbReference type="Gene3D" id="3.10.20.90">
    <property type="entry name" value="Phosphatidylinositol 3-kinase Catalytic Subunit, Chain A, domain 1"/>
    <property type="match status" value="1"/>
</dbReference>
<dbReference type="Pfam" id="PF02991">
    <property type="entry name" value="ATG8"/>
    <property type="match status" value="1"/>
</dbReference>
<name>A0A915ECD8_9BILA</name>